<keyword evidence="2" id="KW-0472">Membrane</keyword>
<dbReference type="EMBL" id="KQ965739">
    <property type="protein sequence ID" value="KXS19080.1"/>
    <property type="molecule type" value="Genomic_DNA"/>
</dbReference>
<gene>
    <name evidence="3" type="ORF">M427DRAFT_53071</name>
</gene>
<evidence type="ECO:0000313" key="3">
    <source>
        <dbReference type="EMBL" id="KXS19080.1"/>
    </source>
</evidence>
<evidence type="ECO:0000256" key="1">
    <source>
        <dbReference type="SAM" id="MobiDB-lite"/>
    </source>
</evidence>
<keyword evidence="2" id="KW-1133">Transmembrane helix</keyword>
<accession>A0A139AQQ0</accession>
<dbReference type="Proteomes" id="UP000070544">
    <property type="component" value="Unassembled WGS sequence"/>
</dbReference>
<dbReference type="AlphaFoldDB" id="A0A139AQQ0"/>
<sequence length="688" mass="76034">MTVLADMDEGRRLLSLVEDLDQNDINLMNVTSLVQEVSHKSLPTNSDHSDPLSPNENNHSMTRPHNHGVSGLGLNIEDFDSHVKEHYSPNNLRLSPQGSASQTTESRELRRAKAARNEFNRRITHLPATYLRRLQVLSVLVLALVCLSLGYSNELFKTVTDSVQHFLTTTEIGRTAIAVAQAARLMALFGNAGDTSRFQYWRNDLKKKNDLITNVALPFLTARSSMTVDVAQVFIYDRDVMPAGVNDVWSGQPRFDYLNQFQVASAVNDNARKLLLENISYFQSHPPTGDNRVRFLIDNVLTIGENLKAVCDVGEEEFHSVVSGKTMVLMIILILQVLAVLSLALFVFSPLVFQLSALQVRYMRHLQGVSKRAVDAILVEIDEQLEFLTEDGEMDVNTPTPTESTSSNKSVKRLAIVGAAIVIAGGCLCAVVVPVLAVLPENTSLVGLVNYSGGRKFYHRAVRTLAWEVLIGDSTTWLRGEAEAVLSDTIDKLEDLHRNALTGHGKREIPPISSIPVIQNITSGGVCLTESCDPADRMYNASFGYTYETVTAPIGQMITEYIAVARKLLLDNGLRATHNWDDPSIMFMEATQQDIVNGLLAIDQLILEQYLPQVNDQARGASQGVFVAAVVMFGVCYVWVFKRLVDQRRAEMEVIVCLLHTIPQGDMNANASLARLIRSGGAILGDEE</sequence>
<name>A0A139AQQ0_GONPJ</name>
<feature type="transmembrane region" description="Helical" evidence="2">
    <location>
        <begin position="327"/>
        <end position="353"/>
    </location>
</feature>
<feature type="region of interest" description="Disordered" evidence="1">
    <location>
        <begin position="86"/>
        <end position="113"/>
    </location>
</feature>
<reference evidence="3 4" key="1">
    <citation type="journal article" date="2015" name="Genome Biol. Evol.">
        <title>Phylogenomic analyses indicate that early fungi evolved digesting cell walls of algal ancestors of land plants.</title>
        <authorList>
            <person name="Chang Y."/>
            <person name="Wang S."/>
            <person name="Sekimoto S."/>
            <person name="Aerts A.L."/>
            <person name="Choi C."/>
            <person name="Clum A."/>
            <person name="LaButti K.M."/>
            <person name="Lindquist E.A."/>
            <person name="Yee Ngan C."/>
            <person name="Ohm R.A."/>
            <person name="Salamov A.A."/>
            <person name="Grigoriev I.V."/>
            <person name="Spatafora J.W."/>
            <person name="Berbee M.L."/>
        </authorList>
    </citation>
    <scope>NUCLEOTIDE SEQUENCE [LARGE SCALE GENOMIC DNA]</scope>
    <source>
        <strain evidence="3 4">JEL478</strain>
    </source>
</reference>
<feature type="compositionally biased region" description="Polar residues" evidence="1">
    <location>
        <begin position="88"/>
        <end position="104"/>
    </location>
</feature>
<keyword evidence="2" id="KW-0812">Transmembrane</keyword>
<dbReference type="OMA" id="MITEYIA"/>
<feature type="region of interest" description="Disordered" evidence="1">
    <location>
        <begin position="40"/>
        <end position="71"/>
    </location>
</feature>
<proteinExistence type="predicted"/>
<feature type="transmembrane region" description="Helical" evidence="2">
    <location>
        <begin position="414"/>
        <end position="439"/>
    </location>
</feature>
<evidence type="ECO:0000313" key="4">
    <source>
        <dbReference type="Proteomes" id="UP000070544"/>
    </source>
</evidence>
<protein>
    <submittedName>
        <fullName evidence="3">Uncharacterized protein</fullName>
    </submittedName>
</protein>
<feature type="compositionally biased region" description="Polar residues" evidence="1">
    <location>
        <begin position="40"/>
        <end position="63"/>
    </location>
</feature>
<organism evidence="3 4">
    <name type="scientific">Gonapodya prolifera (strain JEL478)</name>
    <name type="common">Monoblepharis prolifera</name>
    <dbReference type="NCBI Taxonomy" id="1344416"/>
    <lineage>
        <taxon>Eukaryota</taxon>
        <taxon>Fungi</taxon>
        <taxon>Fungi incertae sedis</taxon>
        <taxon>Chytridiomycota</taxon>
        <taxon>Chytridiomycota incertae sedis</taxon>
        <taxon>Monoblepharidomycetes</taxon>
        <taxon>Monoblepharidales</taxon>
        <taxon>Gonapodyaceae</taxon>
        <taxon>Gonapodya</taxon>
    </lineage>
</organism>
<keyword evidence="4" id="KW-1185">Reference proteome</keyword>
<feature type="transmembrane region" description="Helical" evidence="2">
    <location>
        <begin position="621"/>
        <end position="640"/>
    </location>
</feature>
<dbReference type="OrthoDB" id="2150992at2759"/>
<evidence type="ECO:0000256" key="2">
    <source>
        <dbReference type="SAM" id="Phobius"/>
    </source>
</evidence>